<dbReference type="KEGG" id="ppec:H9W90_08710"/>
<dbReference type="EMBL" id="CP060695">
    <property type="protein sequence ID" value="QNM84292.1"/>
    <property type="molecule type" value="Genomic_DNA"/>
</dbReference>
<dbReference type="SUPFAM" id="SSF46955">
    <property type="entry name" value="Putative DNA-binding domain"/>
    <property type="match status" value="1"/>
</dbReference>
<dbReference type="Pfam" id="PF12728">
    <property type="entry name" value="HTH_17"/>
    <property type="match status" value="1"/>
</dbReference>
<organism evidence="2 3">
    <name type="scientific">Polaribacter pectinis</name>
    <dbReference type="NCBI Taxonomy" id="2738844"/>
    <lineage>
        <taxon>Bacteria</taxon>
        <taxon>Pseudomonadati</taxon>
        <taxon>Bacteroidota</taxon>
        <taxon>Flavobacteriia</taxon>
        <taxon>Flavobacteriales</taxon>
        <taxon>Flavobacteriaceae</taxon>
    </lineage>
</organism>
<evidence type="ECO:0000313" key="3">
    <source>
        <dbReference type="Proteomes" id="UP000515808"/>
    </source>
</evidence>
<evidence type="ECO:0000313" key="2">
    <source>
        <dbReference type="EMBL" id="QNM84292.1"/>
    </source>
</evidence>
<sequence>MKQVQLVGITLEEHNLPIFNYIDRKIEEIKKLYQPKEPTKYLTRKEVAEMLSVDISSIHNMSKKGVLQKYQISGRVLYIRSEVEAAIIKLKK</sequence>
<accession>A0A7G9L6P3</accession>
<gene>
    <name evidence="2" type="ORF">H9W90_08710</name>
</gene>
<name>A0A7G9L6P3_9FLAO</name>
<reference evidence="2 3" key="1">
    <citation type="submission" date="2020-08" db="EMBL/GenBank/DDBJ databases">
        <title>Polaribacter sp. L12M9 isolated from gut of the Korean scallop.</title>
        <authorList>
            <person name="Jeong Y.S."/>
        </authorList>
    </citation>
    <scope>NUCLEOTIDE SEQUENCE [LARGE SCALE GENOMIC DNA]</scope>
    <source>
        <strain evidence="2 3">L12M9</strain>
    </source>
</reference>
<protein>
    <submittedName>
        <fullName evidence="2">Helix-turn-helix domain-containing protein</fullName>
    </submittedName>
</protein>
<dbReference type="Proteomes" id="UP000515808">
    <property type="component" value="Chromosome"/>
</dbReference>
<dbReference type="InterPro" id="IPR041657">
    <property type="entry name" value="HTH_17"/>
</dbReference>
<feature type="domain" description="Helix-turn-helix" evidence="1">
    <location>
        <begin position="41"/>
        <end position="86"/>
    </location>
</feature>
<dbReference type="AlphaFoldDB" id="A0A7G9L6P3"/>
<evidence type="ECO:0000259" key="1">
    <source>
        <dbReference type="Pfam" id="PF12728"/>
    </source>
</evidence>
<dbReference type="RefSeq" id="WP_187481236.1">
    <property type="nucleotide sequence ID" value="NZ_CP060695.1"/>
</dbReference>
<proteinExistence type="predicted"/>
<keyword evidence="3" id="KW-1185">Reference proteome</keyword>
<dbReference type="InterPro" id="IPR009061">
    <property type="entry name" value="DNA-bd_dom_put_sf"/>
</dbReference>